<dbReference type="SUPFAM" id="SSF52096">
    <property type="entry name" value="ClpP/crotonase"/>
    <property type="match status" value="1"/>
</dbReference>
<dbReference type="EMBL" id="BJHW01000001">
    <property type="protein sequence ID" value="GDY51940.1"/>
    <property type="molecule type" value="Genomic_DNA"/>
</dbReference>
<keyword evidence="2" id="KW-1185">Reference proteome</keyword>
<comment type="caution">
    <text evidence="1">The sequence shown here is derived from an EMBL/GenBank/DDBJ whole genome shotgun (WGS) entry which is preliminary data.</text>
</comment>
<name>A0A4D4KZI1_STRVO</name>
<dbReference type="InterPro" id="IPR001753">
    <property type="entry name" value="Enoyl-CoA_hydra/iso"/>
</dbReference>
<evidence type="ECO:0000313" key="1">
    <source>
        <dbReference type="EMBL" id="GDY51940.1"/>
    </source>
</evidence>
<dbReference type="NCBIfam" id="NF042431">
    <property type="entry name" value="EnCoAhydt_DpgB"/>
    <property type="match status" value="1"/>
</dbReference>
<dbReference type="Proteomes" id="UP000301309">
    <property type="component" value="Unassembled WGS sequence"/>
</dbReference>
<dbReference type="GO" id="GO:0003824">
    <property type="term" value="F:catalytic activity"/>
    <property type="evidence" value="ECO:0007669"/>
    <property type="project" value="UniProtKB-ARBA"/>
</dbReference>
<accession>A0A4D4KZI1</accession>
<sequence length="241" mass="26482">MKTEPDLTRLPDGLGVLARLDGGRPLPELTAVVNAVCEEAEERHDKTVAILPSPPEPIPAREWPGDVSIQDVNRWERAIRRLERLDTVVITAARGTCGGPLLDLLLAADFRIGAPGLKLVLPVNDGHFWPGMSLYRLVQHLGLPRARRLVLWGTDISLTEAMDLGLIDEVSDDLPETVRTAVALRGRLSDPETRIRRHLLQEAATAEYDDALGVHLAACDRELRRLHHTGGPVTSRTEVPG</sequence>
<dbReference type="InterPro" id="IPR029045">
    <property type="entry name" value="ClpP/crotonase-like_dom_sf"/>
</dbReference>
<dbReference type="RefSeq" id="WP_137977057.1">
    <property type="nucleotide sequence ID" value="NZ_BAAASO010000082.1"/>
</dbReference>
<proteinExistence type="predicted"/>
<dbReference type="OrthoDB" id="6006525at2"/>
<dbReference type="AlphaFoldDB" id="A0A4D4KZI1"/>
<evidence type="ECO:0008006" key="3">
    <source>
        <dbReference type="Google" id="ProtNLM"/>
    </source>
</evidence>
<evidence type="ECO:0000313" key="2">
    <source>
        <dbReference type="Proteomes" id="UP000301309"/>
    </source>
</evidence>
<dbReference type="InterPro" id="IPR053545">
    <property type="entry name" value="Enoyl-CoA_hydratase-like"/>
</dbReference>
<protein>
    <recommendedName>
        <fullName evidence="3">Enoyl-CoA hydratase</fullName>
    </recommendedName>
</protein>
<organism evidence="1 2">
    <name type="scientific">Streptomyces violaceusniger</name>
    <dbReference type="NCBI Taxonomy" id="68280"/>
    <lineage>
        <taxon>Bacteria</taxon>
        <taxon>Bacillati</taxon>
        <taxon>Actinomycetota</taxon>
        <taxon>Actinomycetes</taxon>
        <taxon>Kitasatosporales</taxon>
        <taxon>Streptomycetaceae</taxon>
        <taxon>Streptomyces</taxon>
        <taxon>Streptomyces violaceusniger group</taxon>
    </lineage>
</organism>
<dbReference type="Pfam" id="PF00378">
    <property type="entry name" value="ECH_1"/>
    <property type="match status" value="1"/>
</dbReference>
<dbReference type="Gene3D" id="3.90.226.10">
    <property type="entry name" value="2-enoyl-CoA Hydratase, Chain A, domain 1"/>
    <property type="match status" value="1"/>
</dbReference>
<gene>
    <name evidence="1" type="ORF">SVIO_025630</name>
</gene>
<reference evidence="1 2" key="1">
    <citation type="journal article" date="2020" name="Int. J. Syst. Evol. Microbiol.">
        <title>Reclassification of Streptomyces castelarensis and Streptomyces sporoclivatus as later heterotypic synonyms of Streptomyces antimycoticus.</title>
        <authorList>
            <person name="Komaki H."/>
            <person name="Tamura T."/>
        </authorList>
    </citation>
    <scope>NUCLEOTIDE SEQUENCE [LARGE SCALE GENOMIC DNA]</scope>
    <source>
        <strain evidence="1 2">NBRC 13459</strain>
    </source>
</reference>